<dbReference type="PANTHER" id="PTHR12001:SF85">
    <property type="entry name" value="SHORT CHAIN ISOPRENYL DIPHOSPHATE SYNTHASE"/>
    <property type="match status" value="1"/>
</dbReference>
<dbReference type="InterPro" id="IPR008949">
    <property type="entry name" value="Isoprenoid_synthase_dom_sf"/>
</dbReference>
<organism evidence="6">
    <name type="scientific">marine metagenome</name>
    <dbReference type="NCBI Taxonomy" id="408172"/>
    <lineage>
        <taxon>unclassified sequences</taxon>
        <taxon>metagenomes</taxon>
        <taxon>ecological metagenomes</taxon>
    </lineage>
</organism>
<dbReference type="GO" id="GO:0004659">
    <property type="term" value="F:prenyltransferase activity"/>
    <property type="evidence" value="ECO:0007669"/>
    <property type="project" value="InterPro"/>
</dbReference>
<dbReference type="InterPro" id="IPR000092">
    <property type="entry name" value="Polyprenyl_synt"/>
</dbReference>
<accession>A0A381RFH4</accession>
<name>A0A381RFH4_9ZZZZ</name>
<dbReference type="PANTHER" id="PTHR12001">
    <property type="entry name" value="GERANYLGERANYL PYROPHOSPHATE SYNTHASE"/>
    <property type="match status" value="1"/>
</dbReference>
<gene>
    <name evidence="6" type="ORF">METZ01_LOCUS43409</name>
</gene>
<reference evidence="6" key="1">
    <citation type="submission" date="2018-05" db="EMBL/GenBank/DDBJ databases">
        <authorList>
            <person name="Lanie J.A."/>
            <person name="Ng W.-L."/>
            <person name="Kazmierczak K.M."/>
            <person name="Andrzejewski T.M."/>
            <person name="Davidsen T.M."/>
            <person name="Wayne K.J."/>
            <person name="Tettelin H."/>
            <person name="Glass J.I."/>
            <person name="Rusch D."/>
            <person name="Podicherti R."/>
            <person name="Tsui H.-C.T."/>
            <person name="Winkler M.E."/>
        </authorList>
    </citation>
    <scope>NUCLEOTIDE SEQUENCE</scope>
</reference>
<evidence type="ECO:0000256" key="2">
    <source>
        <dbReference type="ARBA" id="ARBA00006706"/>
    </source>
</evidence>
<sequence>MDNDDRRHGQEAIHKKWDESTAILTGDGLFAIAQILLNNLPDRANSICCFFNEATLEVCEGQALDKEFENDITISVEQYLGMIEKKTGSLLGACAALPAILIGAEKDTIEAMDQFGRNLGQGFQIHDDLLEIYGNTEDMGKSLGSDISTGKQTLMVIMARENNSSEWSEILNRDGVKNRSLDAVRNYFTKSGIEKDARKMAKDYFDTARSNLEKIEKIDRSELISFIELVEQRST</sequence>
<dbReference type="Pfam" id="PF00348">
    <property type="entry name" value="polyprenyl_synt"/>
    <property type="match status" value="1"/>
</dbReference>
<comment type="cofactor">
    <cofactor evidence="1">
        <name>Mg(2+)</name>
        <dbReference type="ChEBI" id="CHEBI:18420"/>
    </cofactor>
</comment>
<evidence type="ECO:0000313" key="6">
    <source>
        <dbReference type="EMBL" id="SUZ90555.1"/>
    </source>
</evidence>
<dbReference type="GO" id="GO:0046872">
    <property type="term" value="F:metal ion binding"/>
    <property type="evidence" value="ECO:0007669"/>
    <property type="project" value="UniProtKB-KW"/>
</dbReference>
<keyword evidence="3" id="KW-0808">Transferase</keyword>
<evidence type="ECO:0000256" key="5">
    <source>
        <dbReference type="ARBA" id="ARBA00022842"/>
    </source>
</evidence>
<evidence type="ECO:0000256" key="1">
    <source>
        <dbReference type="ARBA" id="ARBA00001946"/>
    </source>
</evidence>
<comment type="similarity">
    <text evidence="2">Belongs to the FPP/GGPP synthase family.</text>
</comment>
<dbReference type="GO" id="GO:0008299">
    <property type="term" value="P:isoprenoid biosynthetic process"/>
    <property type="evidence" value="ECO:0007669"/>
    <property type="project" value="InterPro"/>
</dbReference>
<proteinExistence type="inferred from homology"/>
<dbReference type="CDD" id="cd00685">
    <property type="entry name" value="Trans_IPPS_HT"/>
    <property type="match status" value="1"/>
</dbReference>
<dbReference type="EMBL" id="UINC01001903">
    <property type="protein sequence ID" value="SUZ90555.1"/>
    <property type="molecule type" value="Genomic_DNA"/>
</dbReference>
<keyword evidence="4" id="KW-0479">Metal-binding</keyword>
<evidence type="ECO:0000256" key="3">
    <source>
        <dbReference type="ARBA" id="ARBA00022679"/>
    </source>
</evidence>
<dbReference type="SUPFAM" id="SSF48576">
    <property type="entry name" value="Terpenoid synthases"/>
    <property type="match status" value="1"/>
</dbReference>
<keyword evidence="5" id="KW-0460">Magnesium</keyword>
<protein>
    <recommendedName>
        <fullName evidence="7">Polyprenyl synthetase</fullName>
    </recommendedName>
</protein>
<dbReference type="AlphaFoldDB" id="A0A381RFH4"/>
<dbReference type="Gene3D" id="1.10.600.10">
    <property type="entry name" value="Farnesyl Diphosphate Synthase"/>
    <property type="match status" value="1"/>
</dbReference>
<evidence type="ECO:0000256" key="4">
    <source>
        <dbReference type="ARBA" id="ARBA00022723"/>
    </source>
</evidence>
<evidence type="ECO:0008006" key="7">
    <source>
        <dbReference type="Google" id="ProtNLM"/>
    </source>
</evidence>